<dbReference type="InterPro" id="IPR002885">
    <property type="entry name" value="PPR_rpt"/>
</dbReference>
<feature type="compositionally biased region" description="Basic and acidic residues" evidence="4">
    <location>
        <begin position="757"/>
        <end position="772"/>
    </location>
</feature>
<sequence>MNSRWVIQKLTSHIPSCLSTILCTSKLLTQQSPSCKVSTFLLNHVDISLLLSICGREGWFPHLGPSLHASVIKSPEFFEPVDADIHRNALVVWNSLLALYVRNGELIDARKLFDEMPMRDNVSRNTVFNGFMKNREIESGFVLLKRMLTPGGFDQATLTIALSVCDTPELCLVTKMIHGLAVLSGYDNVIPVGNSLITSYYKCGCSVSGRMVFDEMVQRNVITWTAVITGLVQNELHEDGLRLFCLMRRGLVQPNSVTYLSALSACSGSQRVIEGKQVHALLWKVGIESELRVESMLMDMYSKCGSIEDAWNVFESAHETDEVSMTVMLAGLAQNGSEEEAIHFFIRMLQDGVEIDANVVSAVLGVSFVDNSLGLGKQLHSLVIKRRFSGNTFVSNGLINMYSKCGDLDDSLSVFRRMSDKNYVSWNSMIASFARHGHGLAALKLYEEMITQDVKPTDVTFLSLLHACSHVKLINKGQELLKQMRDVYGIEPRTAHYACIVDMLGRAGRLEEAKRLIDSMPTKPDSLVWQALLGACSFYGDTQIGRYAAEQLFLSAPDSSAPHILMANIYSSRGQWKEREKTIKRMKAMGVTKETGVSWIEIENQTHRFVADDKLHPQGEAIHDVLSELFVVMIDEGYIHDKRLQELQYTIAGGTKVVSGVNLSPRSTRTYLKTSLRCKQETLRIKNANNKKSPIGKFPASSPGDWRKMSLPAMLLGETVNEILQASQVTRDIVDALAPKKHRKSRRSIMPEEDEDGPKTPETHQKSKEQNHETVSSNIKARRKKEKQNKRSEPTPPRARSRIVFKIVSPHKTAEKVQVKANRVSPKHKPWGKKAVLFPNPLFISGSSTQQAKFSRTMSPVIASSKDTKKETPHKFLIKSPSKSPSKFQVRIKSPPKVSVSPNRNGSNLARKSPLRSASLGKKSPPKLSAAGMLRRSFTPTRNGSNVAGKSSVSPKRVTLQAFISPARNCDLGKKSPSPTRVGNKTQKLSTAAKLRRSFSPSRLLAMRLVSPMKSRKSVGRCDDDEKGMMLSGLRQRPVIVPKRFSMGRIS</sequence>
<dbReference type="Pfam" id="PF01535">
    <property type="entry name" value="PPR"/>
    <property type="match status" value="5"/>
</dbReference>
<dbReference type="FunFam" id="1.25.40.10:FF:000690">
    <property type="entry name" value="Pentatricopeptide repeat-containing protein"/>
    <property type="match status" value="1"/>
</dbReference>
<dbReference type="PANTHER" id="PTHR47926:SF374">
    <property type="entry name" value="PENTATRICOPEPTIDE REPEAT-CONTAINING PROTEIN"/>
    <property type="match status" value="1"/>
</dbReference>
<proteinExistence type="inferred from homology"/>
<feature type="compositionally biased region" description="Polar residues" evidence="4">
    <location>
        <begin position="938"/>
        <end position="953"/>
    </location>
</feature>
<feature type="repeat" description="PPR" evidence="3">
    <location>
        <begin position="422"/>
        <end position="456"/>
    </location>
</feature>
<dbReference type="GO" id="GO:0003729">
    <property type="term" value="F:mRNA binding"/>
    <property type="evidence" value="ECO:0007669"/>
    <property type="project" value="UniProtKB-ARBA"/>
</dbReference>
<protein>
    <recommendedName>
        <fullName evidence="6">DYW domain-containing protein</fullName>
    </recommendedName>
</protein>
<reference evidence="5" key="1">
    <citation type="submission" date="2019-12" db="EMBL/GenBank/DDBJ databases">
        <title>Genome sequencing and annotation of Brassica cretica.</title>
        <authorList>
            <person name="Studholme D.J."/>
            <person name="Sarris P.F."/>
        </authorList>
    </citation>
    <scope>NUCLEOTIDE SEQUENCE</scope>
    <source>
        <strain evidence="5">PFS-102/07</strain>
        <tissue evidence="5">Leaf</tissue>
    </source>
</reference>
<feature type="region of interest" description="Disordered" evidence="4">
    <location>
        <begin position="735"/>
        <end position="803"/>
    </location>
</feature>
<dbReference type="InterPro" id="IPR011990">
    <property type="entry name" value="TPR-like_helical_dom_sf"/>
</dbReference>
<keyword evidence="2" id="KW-0677">Repeat</keyword>
<evidence type="ECO:0000256" key="3">
    <source>
        <dbReference type="PROSITE-ProRule" id="PRU00708"/>
    </source>
</evidence>
<dbReference type="FunFam" id="1.25.40.10:FF:001369">
    <property type="entry name" value="Pentatricopeptide repeat-containing protein At3g05340"/>
    <property type="match status" value="1"/>
</dbReference>
<organism evidence="5">
    <name type="scientific">Brassica cretica</name>
    <name type="common">Mustard</name>
    <dbReference type="NCBI Taxonomy" id="69181"/>
    <lineage>
        <taxon>Eukaryota</taxon>
        <taxon>Viridiplantae</taxon>
        <taxon>Streptophyta</taxon>
        <taxon>Embryophyta</taxon>
        <taxon>Tracheophyta</taxon>
        <taxon>Spermatophyta</taxon>
        <taxon>Magnoliopsida</taxon>
        <taxon>eudicotyledons</taxon>
        <taxon>Gunneridae</taxon>
        <taxon>Pentapetalae</taxon>
        <taxon>rosids</taxon>
        <taxon>malvids</taxon>
        <taxon>Brassicales</taxon>
        <taxon>Brassicaceae</taxon>
        <taxon>Brassiceae</taxon>
        <taxon>Brassica</taxon>
    </lineage>
</organism>
<evidence type="ECO:0000256" key="2">
    <source>
        <dbReference type="ARBA" id="ARBA00022737"/>
    </source>
</evidence>
<gene>
    <name evidence="5" type="ORF">F2Q70_00023966</name>
</gene>
<feature type="repeat" description="PPR" evidence="3">
    <location>
        <begin position="391"/>
        <end position="421"/>
    </location>
</feature>
<dbReference type="InterPro" id="IPR046848">
    <property type="entry name" value="E_motif"/>
</dbReference>
<accession>A0A8S9GQ32</accession>
<dbReference type="PANTHER" id="PTHR47926">
    <property type="entry name" value="PENTATRICOPEPTIDE REPEAT-CONTAINING PROTEIN"/>
    <property type="match status" value="1"/>
</dbReference>
<dbReference type="Pfam" id="PF13041">
    <property type="entry name" value="PPR_2"/>
    <property type="match status" value="2"/>
</dbReference>
<dbReference type="AlphaFoldDB" id="A0A8S9GQ32"/>
<evidence type="ECO:0000256" key="4">
    <source>
        <dbReference type="SAM" id="MobiDB-lite"/>
    </source>
</evidence>
<evidence type="ECO:0000256" key="1">
    <source>
        <dbReference type="ARBA" id="ARBA00006643"/>
    </source>
</evidence>
<feature type="repeat" description="PPR" evidence="3">
    <location>
        <begin position="89"/>
        <end position="123"/>
    </location>
</feature>
<feature type="compositionally biased region" description="Polar residues" evidence="4">
    <location>
        <begin position="848"/>
        <end position="858"/>
    </location>
</feature>
<dbReference type="PROSITE" id="PS51375">
    <property type="entry name" value="PPR"/>
    <property type="match status" value="5"/>
</dbReference>
<feature type="region of interest" description="Disordered" evidence="4">
    <location>
        <begin position="848"/>
        <end position="953"/>
    </location>
</feature>
<name>A0A8S9GQ32_BRACR</name>
<dbReference type="FunFam" id="1.25.40.10:FF:000196">
    <property type="entry name" value="Pentatricopeptide repeat-containing protein At4g14850"/>
    <property type="match status" value="1"/>
</dbReference>
<feature type="repeat" description="PPR" evidence="3">
    <location>
        <begin position="321"/>
        <end position="355"/>
    </location>
</feature>
<dbReference type="Pfam" id="PF20431">
    <property type="entry name" value="E_motif"/>
    <property type="match status" value="1"/>
</dbReference>
<evidence type="ECO:0000313" key="5">
    <source>
        <dbReference type="EMBL" id="KAF2546506.1"/>
    </source>
</evidence>
<dbReference type="Gene3D" id="1.25.40.10">
    <property type="entry name" value="Tetratricopeptide repeat domain"/>
    <property type="match status" value="5"/>
</dbReference>
<feature type="repeat" description="PPR" evidence="3">
    <location>
        <begin position="220"/>
        <end position="254"/>
    </location>
</feature>
<dbReference type="NCBIfam" id="TIGR00756">
    <property type="entry name" value="PPR"/>
    <property type="match status" value="5"/>
</dbReference>
<dbReference type="InterPro" id="IPR046960">
    <property type="entry name" value="PPR_At4g14850-like_plant"/>
</dbReference>
<comment type="similarity">
    <text evidence="1">Belongs to the PPR family. PCMP-H subfamily.</text>
</comment>
<dbReference type="EMBL" id="QGKY02001925">
    <property type="protein sequence ID" value="KAF2546506.1"/>
    <property type="molecule type" value="Genomic_DNA"/>
</dbReference>
<comment type="caution">
    <text evidence="5">The sequence shown here is derived from an EMBL/GenBank/DDBJ whole genome shotgun (WGS) entry which is preliminary data.</text>
</comment>
<feature type="compositionally biased region" description="Polar residues" evidence="4">
    <location>
        <begin position="900"/>
        <end position="910"/>
    </location>
</feature>
<evidence type="ECO:0008006" key="6">
    <source>
        <dbReference type="Google" id="ProtNLM"/>
    </source>
</evidence>
<dbReference type="GO" id="GO:0009451">
    <property type="term" value="P:RNA modification"/>
    <property type="evidence" value="ECO:0007669"/>
    <property type="project" value="InterPro"/>
</dbReference>